<dbReference type="InterPro" id="IPR001878">
    <property type="entry name" value="Znf_CCHC"/>
</dbReference>
<feature type="compositionally biased region" description="Polar residues" evidence="2">
    <location>
        <begin position="327"/>
        <end position="341"/>
    </location>
</feature>
<proteinExistence type="predicted"/>
<dbReference type="CDD" id="cd00303">
    <property type="entry name" value="retropepsin_like"/>
    <property type="match status" value="1"/>
</dbReference>
<dbReference type="GO" id="GO:0003676">
    <property type="term" value="F:nucleic acid binding"/>
    <property type="evidence" value="ECO:0007669"/>
    <property type="project" value="InterPro"/>
</dbReference>
<dbReference type="AlphaFoldDB" id="A0A8J6HJF2"/>
<feature type="compositionally biased region" description="Basic and acidic residues" evidence="2">
    <location>
        <begin position="290"/>
        <end position="301"/>
    </location>
</feature>
<evidence type="ECO:0000313" key="5">
    <source>
        <dbReference type="Proteomes" id="UP000719412"/>
    </source>
</evidence>
<dbReference type="Pfam" id="PF00098">
    <property type="entry name" value="zf-CCHC"/>
    <property type="match status" value="1"/>
</dbReference>
<dbReference type="PANTHER" id="PTHR33223:SF6">
    <property type="entry name" value="CCHC-TYPE DOMAIN-CONTAINING PROTEIN"/>
    <property type="match status" value="1"/>
</dbReference>
<reference evidence="4" key="2">
    <citation type="submission" date="2021-08" db="EMBL/GenBank/DDBJ databases">
        <authorList>
            <person name="Eriksson T."/>
        </authorList>
    </citation>
    <scope>NUCLEOTIDE SEQUENCE</scope>
    <source>
        <strain evidence="4">Stoneville</strain>
        <tissue evidence="4">Whole head</tissue>
    </source>
</reference>
<keyword evidence="1" id="KW-0863">Zinc-finger</keyword>
<dbReference type="PANTHER" id="PTHR33223">
    <property type="entry name" value="CCHC-TYPE DOMAIN-CONTAINING PROTEIN"/>
    <property type="match status" value="1"/>
</dbReference>
<feature type="domain" description="CCHC-type" evidence="3">
    <location>
        <begin position="344"/>
        <end position="357"/>
    </location>
</feature>
<dbReference type="Gene3D" id="4.10.60.10">
    <property type="entry name" value="Zinc finger, CCHC-type"/>
    <property type="match status" value="1"/>
</dbReference>
<evidence type="ECO:0000256" key="2">
    <source>
        <dbReference type="SAM" id="MobiDB-lite"/>
    </source>
</evidence>
<dbReference type="EMBL" id="JABDTM020022650">
    <property type="protein sequence ID" value="KAH0815749.1"/>
    <property type="molecule type" value="Genomic_DNA"/>
</dbReference>
<protein>
    <recommendedName>
        <fullName evidence="3">CCHC-type domain-containing protein</fullName>
    </recommendedName>
</protein>
<name>A0A8J6HJF2_TENMO</name>
<dbReference type="PROSITE" id="PS50158">
    <property type="entry name" value="ZF_CCHC"/>
    <property type="match status" value="1"/>
</dbReference>
<feature type="compositionally biased region" description="Pro residues" evidence="2">
    <location>
        <begin position="380"/>
        <end position="390"/>
    </location>
</feature>
<comment type="caution">
    <text evidence="4">The sequence shown here is derived from an EMBL/GenBank/DDBJ whole genome shotgun (WGS) entry which is preliminary data.</text>
</comment>
<feature type="region of interest" description="Disordered" evidence="2">
    <location>
        <begin position="375"/>
        <end position="398"/>
    </location>
</feature>
<dbReference type="InterPro" id="IPR021109">
    <property type="entry name" value="Peptidase_aspartic_dom_sf"/>
</dbReference>
<feature type="region of interest" description="Disordered" evidence="2">
    <location>
        <begin position="1"/>
        <end position="41"/>
    </location>
</feature>
<feature type="region of interest" description="Disordered" evidence="2">
    <location>
        <begin position="290"/>
        <end position="341"/>
    </location>
</feature>
<dbReference type="Gene3D" id="2.40.70.10">
    <property type="entry name" value="Acid Proteases"/>
    <property type="match status" value="1"/>
</dbReference>
<organism evidence="4 5">
    <name type="scientific">Tenebrio molitor</name>
    <name type="common">Yellow mealworm beetle</name>
    <dbReference type="NCBI Taxonomy" id="7067"/>
    <lineage>
        <taxon>Eukaryota</taxon>
        <taxon>Metazoa</taxon>
        <taxon>Ecdysozoa</taxon>
        <taxon>Arthropoda</taxon>
        <taxon>Hexapoda</taxon>
        <taxon>Insecta</taxon>
        <taxon>Pterygota</taxon>
        <taxon>Neoptera</taxon>
        <taxon>Endopterygota</taxon>
        <taxon>Coleoptera</taxon>
        <taxon>Polyphaga</taxon>
        <taxon>Cucujiformia</taxon>
        <taxon>Tenebrionidae</taxon>
        <taxon>Tenebrio</taxon>
    </lineage>
</organism>
<dbReference type="InterPro" id="IPR036875">
    <property type="entry name" value="Znf_CCHC_sf"/>
</dbReference>
<gene>
    <name evidence="4" type="ORF">GEV33_007042</name>
</gene>
<evidence type="ECO:0000256" key="1">
    <source>
        <dbReference type="PROSITE-ProRule" id="PRU00047"/>
    </source>
</evidence>
<dbReference type="SUPFAM" id="SSF57756">
    <property type="entry name" value="Retrovirus zinc finger-like domains"/>
    <property type="match status" value="1"/>
</dbReference>
<dbReference type="GO" id="GO:0008270">
    <property type="term" value="F:zinc ion binding"/>
    <property type="evidence" value="ECO:0007669"/>
    <property type="project" value="UniProtKB-KW"/>
</dbReference>
<keyword evidence="1" id="KW-0479">Metal-binding</keyword>
<dbReference type="InterPro" id="IPR005162">
    <property type="entry name" value="Retrotrans_gag_dom"/>
</dbReference>
<reference evidence="4" key="1">
    <citation type="journal article" date="2020" name="J Insects Food Feed">
        <title>The yellow mealworm (Tenebrio molitor) genome: a resource for the emerging insects as food and feed industry.</title>
        <authorList>
            <person name="Eriksson T."/>
            <person name="Andere A."/>
            <person name="Kelstrup H."/>
            <person name="Emery V."/>
            <person name="Picard C."/>
        </authorList>
    </citation>
    <scope>NUCLEOTIDE SEQUENCE</scope>
    <source>
        <strain evidence="4">Stoneville</strain>
        <tissue evidence="4">Whole head</tissue>
    </source>
</reference>
<dbReference type="Proteomes" id="UP000719412">
    <property type="component" value="Unassembled WGS sequence"/>
</dbReference>
<dbReference type="Pfam" id="PF13975">
    <property type="entry name" value="gag-asp_proteas"/>
    <property type="match status" value="1"/>
</dbReference>
<evidence type="ECO:0000313" key="4">
    <source>
        <dbReference type="EMBL" id="KAH0815749.1"/>
    </source>
</evidence>
<accession>A0A8J6HJF2</accession>
<dbReference type="SUPFAM" id="SSF50630">
    <property type="entry name" value="Acid proteases"/>
    <property type="match status" value="1"/>
</dbReference>
<sequence length="662" mass="73603">MAPTKPTGPAGKTETAPLNPDPTPGTGAGPQSQTPERDEPVSWVYKLNKEALTAMLSGLGLEATGTVDELRRRLTKFLRDRAAETVVPTEEPATSAPVPNSVPVPVPTVPVQTQVLATSAPVSTPERSSRPVRVQDWRVTFNGKGDPVAFLERVEELCESDGVDANLLLPHLPGLLQGEAAAWCRNNRQRWLDWNGFVTDFRLFYFPVSYQEDLEVEISRRLQRPTEPVTTYLTELQTLLRRHGSLRPEQQLSWMYRNLLPEYRLYLKRSELTDAATLLRSVRELETLLREQTRPTGRADKQAASAEVPTRRPTPRPTPPDRAAAPKNSTDQPTPGQQPSTPLCWRCGQSGHFRHECTGPVKIFCSRCRAEGVMSKDCPLQPPPTPPNDRPLPEKPDHRPHVTTQILGEWYSALVDTGAAGSFIGDSLRDKCYRHLRPVTPTIQSARMANGQVDTITEAYWISLKIGTRTIQGKFHHLPHLPSDLVLGIDVLRQYPFSIDLKGGSASLRSPAAVDVVQPTPTHPASQVSNSPPLILSPDEDQRLRQFLSEEFPLVDTVRGLTPLAQHEIRLLHPEPVKQHDFDIRYRKGVLNRVADALSRQPATAKDETTPEGLFTLEGAPGCSWYTKMRREVEQNPAAYPDYCIQATPGSCVSPNRLEPPS</sequence>
<evidence type="ECO:0000259" key="3">
    <source>
        <dbReference type="PROSITE" id="PS50158"/>
    </source>
</evidence>
<keyword evidence="5" id="KW-1185">Reference proteome</keyword>
<dbReference type="Pfam" id="PF03732">
    <property type="entry name" value="Retrotrans_gag"/>
    <property type="match status" value="1"/>
</dbReference>
<dbReference type="SMART" id="SM00343">
    <property type="entry name" value="ZnF_C2HC"/>
    <property type="match status" value="2"/>
</dbReference>
<keyword evidence="1" id="KW-0862">Zinc</keyword>